<dbReference type="InterPro" id="IPR003439">
    <property type="entry name" value="ABC_transporter-like_ATP-bd"/>
</dbReference>
<reference evidence="6 7" key="1">
    <citation type="submission" date="2024-02" db="EMBL/GenBank/DDBJ databases">
        <title>A novel Gemmatimonadota bacterium.</title>
        <authorList>
            <person name="Du Z.-J."/>
            <person name="Ye Y.-Q."/>
        </authorList>
    </citation>
    <scope>NUCLEOTIDE SEQUENCE [LARGE SCALE GENOMIC DNA]</scope>
    <source>
        <strain evidence="6 7">DH-20</strain>
    </source>
</reference>
<dbReference type="Gene3D" id="3.40.50.300">
    <property type="entry name" value="P-loop containing nucleotide triphosphate hydrolases"/>
    <property type="match status" value="1"/>
</dbReference>
<keyword evidence="2" id="KW-0813">Transport</keyword>
<dbReference type="Pfam" id="PF08352">
    <property type="entry name" value="oligo_HPY"/>
    <property type="match status" value="1"/>
</dbReference>
<comment type="similarity">
    <text evidence="1">Belongs to the ABC transporter superfamily.</text>
</comment>
<dbReference type="GO" id="GO:0005524">
    <property type="term" value="F:ATP binding"/>
    <property type="evidence" value="ECO:0007669"/>
    <property type="project" value="UniProtKB-KW"/>
</dbReference>
<dbReference type="RefSeq" id="WP_405287825.1">
    <property type="nucleotide sequence ID" value="NZ_JBBHLJ010000001.1"/>
</dbReference>
<name>A0ABU9E712_9BACT</name>
<evidence type="ECO:0000259" key="5">
    <source>
        <dbReference type="PROSITE" id="PS50893"/>
    </source>
</evidence>
<dbReference type="SUPFAM" id="SSF52540">
    <property type="entry name" value="P-loop containing nucleoside triphosphate hydrolases"/>
    <property type="match status" value="1"/>
</dbReference>
<dbReference type="InterPro" id="IPR050319">
    <property type="entry name" value="ABC_transp_ATP-bind"/>
</dbReference>
<dbReference type="PANTHER" id="PTHR43776:SF7">
    <property type="entry name" value="D,D-DIPEPTIDE TRANSPORT ATP-BINDING PROTEIN DDPF-RELATED"/>
    <property type="match status" value="1"/>
</dbReference>
<comment type="caution">
    <text evidence="6">The sequence shown here is derived from an EMBL/GenBank/DDBJ whole genome shotgun (WGS) entry which is preliminary data.</text>
</comment>
<accession>A0ABU9E712</accession>
<evidence type="ECO:0000313" key="6">
    <source>
        <dbReference type="EMBL" id="MEK9499928.1"/>
    </source>
</evidence>
<keyword evidence="7" id="KW-1185">Reference proteome</keyword>
<organism evidence="6 7">
    <name type="scientific">Gaopeijia maritima</name>
    <dbReference type="NCBI Taxonomy" id="3119007"/>
    <lineage>
        <taxon>Bacteria</taxon>
        <taxon>Pseudomonadati</taxon>
        <taxon>Gemmatimonadota</taxon>
        <taxon>Longimicrobiia</taxon>
        <taxon>Gaopeijiales</taxon>
        <taxon>Gaopeijiaceae</taxon>
        <taxon>Gaopeijia</taxon>
    </lineage>
</organism>
<evidence type="ECO:0000313" key="7">
    <source>
        <dbReference type="Proteomes" id="UP001484239"/>
    </source>
</evidence>
<dbReference type="PROSITE" id="PS50893">
    <property type="entry name" value="ABC_TRANSPORTER_2"/>
    <property type="match status" value="1"/>
</dbReference>
<protein>
    <submittedName>
        <fullName evidence="6">ATP-binding cassette domain-containing protein</fullName>
    </submittedName>
</protein>
<dbReference type="PROSITE" id="PS00211">
    <property type="entry name" value="ABC_TRANSPORTER_1"/>
    <property type="match status" value="1"/>
</dbReference>
<evidence type="ECO:0000256" key="3">
    <source>
        <dbReference type="ARBA" id="ARBA00022741"/>
    </source>
</evidence>
<feature type="domain" description="ABC transporter" evidence="5">
    <location>
        <begin position="16"/>
        <end position="255"/>
    </location>
</feature>
<dbReference type="InterPro" id="IPR017871">
    <property type="entry name" value="ABC_transporter-like_CS"/>
</dbReference>
<evidence type="ECO:0000256" key="1">
    <source>
        <dbReference type="ARBA" id="ARBA00005417"/>
    </source>
</evidence>
<dbReference type="Pfam" id="PF00005">
    <property type="entry name" value="ABC_tran"/>
    <property type="match status" value="1"/>
</dbReference>
<dbReference type="Proteomes" id="UP001484239">
    <property type="component" value="Unassembled WGS sequence"/>
</dbReference>
<dbReference type="CDD" id="cd03257">
    <property type="entry name" value="ABC_NikE_OppD_transporters"/>
    <property type="match status" value="1"/>
</dbReference>
<dbReference type="EMBL" id="JBBHLI010000001">
    <property type="protein sequence ID" value="MEK9499928.1"/>
    <property type="molecule type" value="Genomic_DNA"/>
</dbReference>
<keyword evidence="3" id="KW-0547">Nucleotide-binding</keyword>
<dbReference type="InterPro" id="IPR027417">
    <property type="entry name" value="P-loop_NTPase"/>
</dbReference>
<dbReference type="PANTHER" id="PTHR43776">
    <property type="entry name" value="TRANSPORT ATP-BINDING PROTEIN"/>
    <property type="match status" value="1"/>
</dbReference>
<proteinExistence type="inferred from homology"/>
<evidence type="ECO:0000256" key="4">
    <source>
        <dbReference type="ARBA" id="ARBA00022840"/>
    </source>
</evidence>
<sequence>MTDAEYPILTVRGLSVRYPDRRRGTGGTVEAVRGVDLDLAAGEALGIVGESGSGKSSLVRALMGIVPSSGSIRLEGRDLAALRAANPLAAARRMQLVFQDSSGALDPRQRVGAALREVLELHGRLEDAPEAAVGALLEQVGLDPAEHAPRFPHQLSGGQRQRIGIARALAVRPDVLLLDEPVSALDLSVQAQILVLLAELRRSLGLSLVVIAHDLAVVRNVCDRVAVMYRGKIVEIAPTDDLFANPLHPYTRTLLDAVPTLPRSDPAAAP</sequence>
<evidence type="ECO:0000256" key="2">
    <source>
        <dbReference type="ARBA" id="ARBA00022448"/>
    </source>
</evidence>
<dbReference type="SMART" id="SM00382">
    <property type="entry name" value="AAA"/>
    <property type="match status" value="1"/>
</dbReference>
<dbReference type="InterPro" id="IPR003593">
    <property type="entry name" value="AAA+_ATPase"/>
</dbReference>
<gene>
    <name evidence="6" type="ORF">WI372_02890</name>
</gene>
<dbReference type="InterPro" id="IPR013563">
    <property type="entry name" value="Oligopep_ABC_C"/>
</dbReference>
<keyword evidence="4 6" id="KW-0067">ATP-binding</keyword>